<evidence type="ECO:0000313" key="10">
    <source>
        <dbReference type="EMBL" id="GAA0593414.1"/>
    </source>
</evidence>
<keyword evidence="11" id="KW-1185">Reference proteome</keyword>
<dbReference type="Pfam" id="PF04239">
    <property type="entry name" value="DUF421"/>
    <property type="match status" value="1"/>
</dbReference>
<dbReference type="PANTHER" id="PTHR34582">
    <property type="entry name" value="UPF0702 TRANSMEMBRANE PROTEIN YCAP"/>
    <property type="match status" value="1"/>
</dbReference>
<keyword evidence="6 8" id="KW-0472">Membrane</keyword>
<comment type="subcellular location">
    <subcellularLocation>
        <location evidence="1">Cell membrane</location>
        <topology evidence="1">Multi-pass membrane protein</topology>
    </subcellularLocation>
</comment>
<keyword evidence="4 8" id="KW-0812">Transmembrane</keyword>
<sequence>MEINWIWKGILIVFVGTLLLRVAGRKTVSQMTLAETVLMVSIGTLIVQPVTTQNIWIAFATGAVLVVTLLAMEYGQLKFDGIEKIITGKSKVLIENGTLNEKNLAKLRMTVDQLEMNLRQKNITNIKDVEWATLEPNGKLGFTLKQDAQPVTKKDFKQLEQSINKSTESQIEQLNRQMNELQKQLNGNNIFSEVENGHKNSPPEHLQ</sequence>
<dbReference type="EMBL" id="BAAADS010000003">
    <property type="protein sequence ID" value="GAA0593414.1"/>
    <property type="molecule type" value="Genomic_DNA"/>
</dbReference>
<gene>
    <name evidence="10" type="ORF">GCM10009001_06980</name>
</gene>
<dbReference type="InterPro" id="IPR023090">
    <property type="entry name" value="UPF0702_alpha/beta_dom_sf"/>
</dbReference>
<feature type="coiled-coil region" evidence="7">
    <location>
        <begin position="157"/>
        <end position="191"/>
    </location>
</feature>
<evidence type="ECO:0000256" key="3">
    <source>
        <dbReference type="ARBA" id="ARBA00022475"/>
    </source>
</evidence>
<protein>
    <submittedName>
        <fullName evidence="10">DUF421 domain-containing protein</fullName>
    </submittedName>
</protein>
<evidence type="ECO:0000256" key="4">
    <source>
        <dbReference type="ARBA" id="ARBA00022692"/>
    </source>
</evidence>
<evidence type="ECO:0000259" key="9">
    <source>
        <dbReference type="Pfam" id="PF04239"/>
    </source>
</evidence>
<feature type="transmembrane region" description="Helical" evidence="8">
    <location>
        <begin position="31"/>
        <end position="49"/>
    </location>
</feature>
<comment type="caution">
    <text evidence="10">The sequence shown here is derived from an EMBL/GenBank/DDBJ whole genome shotgun (WGS) entry which is preliminary data.</text>
</comment>
<dbReference type="Gene3D" id="3.30.240.20">
    <property type="entry name" value="bsu07140 like domains"/>
    <property type="match status" value="1"/>
</dbReference>
<dbReference type="RefSeq" id="WP_343810350.1">
    <property type="nucleotide sequence ID" value="NZ_BAAADS010000003.1"/>
</dbReference>
<comment type="similarity">
    <text evidence="2">Belongs to the UPF0702 family.</text>
</comment>
<evidence type="ECO:0000256" key="2">
    <source>
        <dbReference type="ARBA" id="ARBA00006448"/>
    </source>
</evidence>
<evidence type="ECO:0000256" key="8">
    <source>
        <dbReference type="SAM" id="Phobius"/>
    </source>
</evidence>
<keyword evidence="3" id="KW-1003">Cell membrane</keyword>
<dbReference type="Proteomes" id="UP001500866">
    <property type="component" value="Unassembled WGS sequence"/>
</dbReference>
<proteinExistence type="inferred from homology"/>
<evidence type="ECO:0000256" key="7">
    <source>
        <dbReference type="SAM" id="Coils"/>
    </source>
</evidence>
<name>A0ABP3QPN3_9BACI</name>
<feature type="domain" description="YetF C-terminal" evidence="9">
    <location>
        <begin position="78"/>
        <end position="190"/>
    </location>
</feature>
<reference evidence="11" key="1">
    <citation type="journal article" date="2019" name="Int. J. Syst. Evol. Microbiol.">
        <title>The Global Catalogue of Microorganisms (GCM) 10K type strain sequencing project: providing services to taxonomists for standard genome sequencing and annotation.</title>
        <authorList>
            <consortium name="The Broad Institute Genomics Platform"/>
            <consortium name="The Broad Institute Genome Sequencing Center for Infectious Disease"/>
            <person name="Wu L."/>
            <person name="Ma J."/>
        </authorList>
    </citation>
    <scope>NUCLEOTIDE SEQUENCE [LARGE SCALE GENOMIC DNA]</scope>
    <source>
        <strain evidence="11">JCM 15395</strain>
    </source>
</reference>
<evidence type="ECO:0000256" key="1">
    <source>
        <dbReference type="ARBA" id="ARBA00004651"/>
    </source>
</evidence>
<evidence type="ECO:0000256" key="6">
    <source>
        <dbReference type="ARBA" id="ARBA00023136"/>
    </source>
</evidence>
<dbReference type="InterPro" id="IPR007353">
    <property type="entry name" value="DUF421"/>
</dbReference>
<organism evidence="10 11">
    <name type="scientific">Virgibacillus siamensis</name>
    <dbReference type="NCBI Taxonomy" id="480071"/>
    <lineage>
        <taxon>Bacteria</taxon>
        <taxon>Bacillati</taxon>
        <taxon>Bacillota</taxon>
        <taxon>Bacilli</taxon>
        <taxon>Bacillales</taxon>
        <taxon>Bacillaceae</taxon>
        <taxon>Virgibacillus</taxon>
    </lineage>
</organism>
<feature type="transmembrane region" description="Helical" evidence="8">
    <location>
        <begin position="6"/>
        <end position="24"/>
    </location>
</feature>
<evidence type="ECO:0000256" key="5">
    <source>
        <dbReference type="ARBA" id="ARBA00022989"/>
    </source>
</evidence>
<accession>A0ABP3QPN3</accession>
<evidence type="ECO:0000313" key="11">
    <source>
        <dbReference type="Proteomes" id="UP001500866"/>
    </source>
</evidence>
<keyword evidence="5 8" id="KW-1133">Transmembrane helix</keyword>
<feature type="transmembrane region" description="Helical" evidence="8">
    <location>
        <begin position="55"/>
        <end position="74"/>
    </location>
</feature>
<keyword evidence="7" id="KW-0175">Coiled coil</keyword>
<dbReference type="PANTHER" id="PTHR34582:SF2">
    <property type="entry name" value="UPF0702 TRANSMEMBRANE PROTEIN YDFR"/>
    <property type="match status" value="1"/>
</dbReference>